<comment type="subunit">
    <text evidence="3">Heterohexamer of two PFD-alpha type and four PFD-beta type subunits.</text>
</comment>
<dbReference type="PANTHER" id="PTHR12409">
    <property type="entry name" value="PREFOLDIN SUBUNIT 3"/>
    <property type="match status" value="1"/>
</dbReference>
<dbReference type="FunFam" id="1.10.287.370:FF:000001">
    <property type="entry name" value="Prefoldin subunit 3"/>
    <property type="match status" value="1"/>
</dbReference>
<dbReference type="eggNOG" id="KOG3313">
    <property type="taxonomic scope" value="Eukaryota"/>
</dbReference>
<dbReference type="InterPro" id="IPR004127">
    <property type="entry name" value="Prefoldin_subunit_alpha"/>
</dbReference>
<dbReference type="InterPro" id="IPR016655">
    <property type="entry name" value="PFD3"/>
</dbReference>
<evidence type="ECO:0000256" key="4">
    <source>
        <dbReference type="SAM" id="MobiDB-lite"/>
    </source>
</evidence>
<dbReference type="GO" id="GO:0007017">
    <property type="term" value="P:microtubule-based process"/>
    <property type="evidence" value="ECO:0007669"/>
    <property type="project" value="TreeGrafter"/>
</dbReference>
<name>A0A1X7V001_AMPQE</name>
<comment type="similarity">
    <text evidence="1 3">Belongs to the prefoldin subunit alpha family.</text>
</comment>
<dbReference type="InParanoid" id="A0A1X7V001"/>
<evidence type="ECO:0000313" key="5">
    <source>
        <dbReference type="EnsemblMetazoa" id="Aqu2.1.33353_001"/>
    </source>
</evidence>
<dbReference type="PIRSF" id="PIRSF016396">
    <property type="entry name" value="Prefoldin_subunit_3"/>
    <property type="match status" value="1"/>
</dbReference>
<dbReference type="GO" id="GO:0007021">
    <property type="term" value="P:tubulin complex assembly"/>
    <property type="evidence" value="ECO:0007669"/>
    <property type="project" value="TreeGrafter"/>
</dbReference>
<sequence>MAESSKKENGVSSDKSQEEEKAKSKEEKTEELPDTSYRANLPKAIFVEDVDKFMQEPGNSSAEQVLRRFDELHTKYKFMESNLLEKKRRLRNRLPDIQKTLNMIKYLKSIQGSDKSFTTHYQLSGGVHGTAEVPPTDIVYLWLGANVMLEYPIDEAMELLTNNLDNAVKSLNGVEEDLEYITEQCTTLEVAMTRVYNWDVKERREKKLASLQQQLQQ</sequence>
<dbReference type="KEGG" id="aqu:100641124"/>
<dbReference type="GO" id="GO:0015631">
    <property type="term" value="F:tubulin binding"/>
    <property type="evidence" value="ECO:0007669"/>
    <property type="project" value="TreeGrafter"/>
</dbReference>
<dbReference type="OMA" id="YNWDVAQ"/>
<comment type="function">
    <text evidence="3">Binds specifically to cytosolic chaperonin (c-CPN) and transfers target proteins to it. Binds to nascent polypeptide chain and promotes folding in an environment in which there are many competing pathways for nonnative proteins.</text>
</comment>
<dbReference type="CDD" id="cd23156">
    <property type="entry name" value="Prefoldin_3"/>
    <property type="match status" value="1"/>
</dbReference>
<evidence type="ECO:0000313" key="6">
    <source>
        <dbReference type="Proteomes" id="UP000007879"/>
    </source>
</evidence>
<evidence type="ECO:0000256" key="3">
    <source>
        <dbReference type="PIRNR" id="PIRNR016396"/>
    </source>
</evidence>
<dbReference type="STRING" id="400682.A0A1X7V001"/>
<dbReference type="GO" id="GO:0005737">
    <property type="term" value="C:cytoplasm"/>
    <property type="evidence" value="ECO:0007669"/>
    <property type="project" value="TreeGrafter"/>
</dbReference>
<feature type="compositionally biased region" description="Basic and acidic residues" evidence="4">
    <location>
        <begin position="1"/>
        <end position="31"/>
    </location>
</feature>
<dbReference type="EnsemblMetazoa" id="XM_003386171.3">
    <property type="protein sequence ID" value="XP_003386219.1"/>
    <property type="gene ID" value="LOC100641124"/>
</dbReference>
<organism evidence="5">
    <name type="scientific">Amphimedon queenslandica</name>
    <name type="common">Sponge</name>
    <dbReference type="NCBI Taxonomy" id="400682"/>
    <lineage>
        <taxon>Eukaryota</taxon>
        <taxon>Metazoa</taxon>
        <taxon>Porifera</taxon>
        <taxon>Demospongiae</taxon>
        <taxon>Heteroscleromorpha</taxon>
        <taxon>Haplosclerida</taxon>
        <taxon>Niphatidae</taxon>
        <taxon>Amphimedon</taxon>
    </lineage>
</organism>
<dbReference type="Gene3D" id="1.10.287.370">
    <property type="match status" value="1"/>
</dbReference>
<accession>A0A1X7V001</accession>
<dbReference type="OrthoDB" id="6375174at2759"/>
<reference evidence="5" key="2">
    <citation type="submission" date="2017-05" db="UniProtKB">
        <authorList>
            <consortium name="EnsemblMetazoa"/>
        </authorList>
    </citation>
    <scope>IDENTIFICATION</scope>
</reference>
<dbReference type="EnsemblMetazoa" id="Aqu2.1.33353_001">
    <property type="protein sequence ID" value="Aqu2.1.33353_001"/>
    <property type="gene ID" value="Aqu2.1.33353"/>
</dbReference>
<dbReference type="GO" id="GO:0016272">
    <property type="term" value="C:prefoldin complex"/>
    <property type="evidence" value="ECO:0007669"/>
    <property type="project" value="UniProtKB-UniRule"/>
</dbReference>
<protein>
    <recommendedName>
        <fullName evidence="3">Prefoldin subunit 3</fullName>
    </recommendedName>
</protein>
<proteinExistence type="inferred from homology"/>
<evidence type="ECO:0000256" key="1">
    <source>
        <dbReference type="ARBA" id="ARBA00010048"/>
    </source>
</evidence>
<dbReference type="Proteomes" id="UP000007879">
    <property type="component" value="Unassembled WGS sequence"/>
</dbReference>
<dbReference type="AlphaFoldDB" id="A0A1X7V001"/>
<keyword evidence="6" id="KW-1185">Reference proteome</keyword>
<dbReference type="SUPFAM" id="SSF46579">
    <property type="entry name" value="Prefoldin"/>
    <property type="match status" value="1"/>
</dbReference>
<dbReference type="GO" id="GO:0006457">
    <property type="term" value="P:protein folding"/>
    <property type="evidence" value="ECO:0007669"/>
    <property type="project" value="UniProtKB-UniRule"/>
</dbReference>
<dbReference type="Pfam" id="PF02996">
    <property type="entry name" value="Prefoldin"/>
    <property type="match status" value="1"/>
</dbReference>
<dbReference type="PANTHER" id="PTHR12409:SF0">
    <property type="entry name" value="PREFOLDIN SUBUNIT 3"/>
    <property type="match status" value="1"/>
</dbReference>
<gene>
    <name evidence="5" type="primary">100641124</name>
</gene>
<reference evidence="6" key="1">
    <citation type="journal article" date="2010" name="Nature">
        <title>The Amphimedon queenslandica genome and the evolution of animal complexity.</title>
        <authorList>
            <person name="Srivastava M."/>
            <person name="Simakov O."/>
            <person name="Chapman J."/>
            <person name="Fahey B."/>
            <person name="Gauthier M.E."/>
            <person name="Mitros T."/>
            <person name="Richards G.S."/>
            <person name="Conaco C."/>
            <person name="Dacre M."/>
            <person name="Hellsten U."/>
            <person name="Larroux C."/>
            <person name="Putnam N.H."/>
            <person name="Stanke M."/>
            <person name="Adamska M."/>
            <person name="Darling A."/>
            <person name="Degnan S.M."/>
            <person name="Oakley T.H."/>
            <person name="Plachetzki D.C."/>
            <person name="Zhai Y."/>
            <person name="Adamski M."/>
            <person name="Calcino A."/>
            <person name="Cummins S.F."/>
            <person name="Goodstein D.M."/>
            <person name="Harris C."/>
            <person name="Jackson D.J."/>
            <person name="Leys S.P."/>
            <person name="Shu S."/>
            <person name="Woodcroft B.J."/>
            <person name="Vervoort M."/>
            <person name="Kosik K.S."/>
            <person name="Manning G."/>
            <person name="Degnan B.M."/>
            <person name="Rokhsar D.S."/>
        </authorList>
    </citation>
    <scope>NUCLEOTIDE SEQUENCE [LARGE SCALE GENOMIC DNA]</scope>
</reference>
<feature type="region of interest" description="Disordered" evidence="4">
    <location>
        <begin position="1"/>
        <end position="36"/>
    </location>
</feature>
<evidence type="ECO:0000256" key="2">
    <source>
        <dbReference type="ARBA" id="ARBA00023186"/>
    </source>
</evidence>
<dbReference type="InterPro" id="IPR009053">
    <property type="entry name" value="Prefoldin"/>
</dbReference>
<keyword evidence="2 3" id="KW-0143">Chaperone</keyword>